<protein>
    <submittedName>
        <fullName evidence="2">Uncharacterized protein</fullName>
    </submittedName>
</protein>
<dbReference type="EMBL" id="BKCJ010006893">
    <property type="protein sequence ID" value="GEU74483.1"/>
    <property type="molecule type" value="Genomic_DNA"/>
</dbReference>
<reference evidence="2" key="1">
    <citation type="journal article" date="2019" name="Sci. Rep.">
        <title>Draft genome of Tanacetum cinerariifolium, the natural source of mosquito coil.</title>
        <authorList>
            <person name="Yamashiro T."/>
            <person name="Shiraishi A."/>
            <person name="Satake H."/>
            <person name="Nakayama K."/>
        </authorList>
    </citation>
    <scope>NUCLEOTIDE SEQUENCE</scope>
</reference>
<dbReference type="AlphaFoldDB" id="A0A6L2MKL3"/>
<name>A0A6L2MKL3_TANCI</name>
<comment type="caution">
    <text evidence="2">The sequence shown here is derived from an EMBL/GenBank/DDBJ whole genome shotgun (WGS) entry which is preliminary data.</text>
</comment>
<sequence length="298" mass="35314">MIYDLTYITKLNKNINWDDVIEQVKRKGKEDNDVLRYQALKRKPQTEAHARKNMMVYLKNMARFKIDYFKGMSYDDIRPIFKKYFNSNMAFLEKSKEQLEEEESSALKRKTESSEEKAVQKKKLDEVATPLALKVPIVDYDIHTENNKPYYKMIRADGSHQLFLSFLSLLRNFDREDLEVLWQIGKERFASLKPKNFSDDFLLTTLKVMFEKPAVEALIWKNQRGIHDDLAGKEKISIDKIHSGLNAKQYFKEYTPRDYYYWLKISNCWGKLMLLDNAADSRLRLLEQSAAVDEKMKE</sequence>
<evidence type="ECO:0000313" key="2">
    <source>
        <dbReference type="EMBL" id="GEU74483.1"/>
    </source>
</evidence>
<gene>
    <name evidence="2" type="ORF">Tci_046461</name>
</gene>
<feature type="coiled-coil region" evidence="1">
    <location>
        <begin position="82"/>
        <end position="116"/>
    </location>
</feature>
<proteinExistence type="predicted"/>
<accession>A0A6L2MKL3</accession>
<keyword evidence="1" id="KW-0175">Coiled coil</keyword>
<organism evidence="2">
    <name type="scientific">Tanacetum cinerariifolium</name>
    <name type="common">Dalmatian daisy</name>
    <name type="synonym">Chrysanthemum cinerariifolium</name>
    <dbReference type="NCBI Taxonomy" id="118510"/>
    <lineage>
        <taxon>Eukaryota</taxon>
        <taxon>Viridiplantae</taxon>
        <taxon>Streptophyta</taxon>
        <taxon>Embryophyta</taxon>
        <taxon>Tracheophyta</taxon>
        <taxon>Spermatophyta</taxon>
        <taxon>Magnoliopsida</taxon>
        <taxon>eudicotyledons</taxon>
        <taxon>Gunneridae</taxon>
        <taxon>Pentapetalae</taxon>
        <taxon>asterids</taxon>
        <taxon>campanulids</taxon>
        <taxon>Asterales</taxon>
        <taxon>Asteraceae</taxon>
        <taxon>Asteroideae</taxon>
        <taxon>Anthemideae</taxon>
        <taxon>Anthemidinae</taxon>
        <taxon>Tanacetum</taxon>
    </lineage>
</organism>
<evidence type="ECO:0000256" key="1">
    <source>
        <dbReference type="SAM" id="Coils"/>
    </source>
</evidence>